<dbReference type="FunFam" id="2.60.40.10:FF:001598">
    <property type="entry name" value="Defective proboscis extension response"/>
    <property type="match status" value="1"/>
</dbReference>
<dbReference type="InterPro" id="IPR004046">
    <property type="entry name" value="GST_C"/>
</dbReference>
<evidence type="ECO:0000313" key="5">
    <source>
        <dbReference type="EMBL" id="KAJ6635886.1"/>
    </source>
</evidence>
<comment type="caution">
    <text evidence="5">The sequence shown here is derived from an EMBL/GenBank/DDBJ whole genome shotgun (WGS) entry which is preliminary data.</text>
</comment>
<dbReference type="Pfam" id="PF13927">
    <property type="entry name" value="Ig_3"/>
    <property type="match status" value="1"/>
</dbReference>
<dbReference type="SUPFAM" id="SSF48726">
    <property type="entry name" value="Immunoglobulin"/>
    <property type="match status" value="2"/>
</dbReference>
<dbReference type="InterPro" id="IPR003599">
    <property type="entry name" value="Ig_sub"/>
</dbReference>
<dbReference type="Gene3D" id="2.60.40.10">
    <property type="entry name" value="Immunoglobulins"/>
    <property type="match status" value="2"/>
</dbReference>
<sequence>MQAISYICPLERERYFKQNILRGPASRAVVLAIKALNLDVEYIVTDSHAGQNKTPEYVKMNPQSTVPTLDDNGKIVWDSHAITRYLASAYGKDDSLFPNDPYKRAVIDQRLHFEDGVLFTRFGKVAGPVFRGAAKEFNKEDLESLHAGLDILEVFLKSDPYVAGSNVTVADFSVISTVTTIQKFIGQFDSGRFPKLIAWIERMNALPYFEEANNQPLEKMYQGLKARMDTPENEDNDDMEETTTHEPFPFFEETGSSVNITTHLGNSVYLHCRVNDLNGKTVSWVRRRGDELNLITFDKHTYSSDSRYSLEFEAPNDWRLLIQYANERDEGHYECQVSAHPRPLVLLVYLTVVVPYIAIDDDRGVSNLDKYYREGSTIELKCIVDKIPHRANFVTWMHGTRMLNYDTSRGGISVKTDLHTGGALSRLYIANANRQDSGNYTCALGDSAKTTVNIHVINGENPAAMQHANSARWTPITLVVFLLTLIVFGHNNWRKKCIKTRDNTKEIWKNVESLL</sequence>
<dbReference type="Gene3D" id="3.40.30.10">
    <property type="entry name" value="Glutaredoxin"/>
    <property type="match status" value="1"/>
</dbReference>
<dbReference type="PROSITE" id="PS50835">
    <property type="entry name" value="IG_LIKE"/>
    <property type="match status" value="2"/>
</dbReference>
<proteinExistence type="predicted"/>
<gene>
    <name evidence="5" type="primary">GST1_2</name>
    <name evidence="5" type="ORF">Bhyg_14472</name>
</gene>
<evidence type="ECO:0000256" key="1">
    <source>
        <dbReference type="SAM" id="Phobius"/>
    </source>
</evidence>
<evidence type="ECO:0000259" key="2">
    <source>
        <dbReference type="PROSITE" id="PS50404"/>
    </source>
</evidence>
<protein>
    <submittedName>
        <fullName evidence="5">Glutathione S-transferase 1</fullName>
    </submittedName>
</protein>
<dbReference type="Proteomes" id="UP001151699">
    <property type="component" value="Chromosome C"/>
</dbReference>
<evidence type="ECO:0000259" key="4">
    <source>
        <dbReference type="PROSITE" id="PS50835"/>
    </source>
</evidence>
<feature type="transmembrane region" description="Helical" evidence="1">
    <location>
        <begin position="473"/>
        <end position="493"/>
    </location>
</feature>
<dbReference type="SFLD" id="SFLDG00358">
    <property type="entry name" value="Main_(cytGST)"/>
    <property type="match status" value="1"/>
</dbReference>
<dbReference type="InterPro" id="IPR040079">
    <property type="entry name" value="Glutathione_S-Trfase"/>
</dbReference>
<dbReference type="GO" id="GO:0003824">
    <property type="term" value="F:catalytic activity"/>
    <property type="evidence" value="ECO:0007669"/>
    <property type="project" value="UniProtKB-ARBA"/>
</dbReference>
<dbReference type="Pfam" id="PF02798">
    <property type="entry name" value="GST_N"/>
    <property type="match status" value="1"/>
</dbReference>
<dbReference type="CDD" id="cd03177">
    <property type="entry name" value="GST_C_Delta_Epsilon"/>
    <property type="match status" value="1"/>
</dbReference>
<organism evidence="5 6">
    <name type="scientific">Pseudolycoriella hygida</name>
    <dbReference type="NCBI Taxonomy" id="35572"/>
    <lineage>
        <taxon>Eukaryota</taxon>
        <taxon>Metazoa</taxon>
        <taxon>Ecdysozoa</taxon>
        <taxon>Arthropoda</taxon>
        <taxon>Hexapoda</taxon>
        <taxon>Insecta</taxon>
        <taxon>Pterygota</taxon>
        <taxon>Neoptera</taxon>
        <taxon>Endopterygota</taxon>
        <taxon>Diptera</taxon>
        <taxon>Nematocera</taxon>
        <taxon>Sciaroidea</taxon>
        <taxon>Sciaridae</taxon>
        <taxon>Pseudolycoriella</taxon>
    </lineage>
</organism>
<dbReference type="SUPFAM" id="SSF47616">
    <property type="entry name" value="GST C-terminal domain-like"/>
    <property type="match status" value="1"/>
</dbReference>
<evidence type="ECO:0000313" key="6">
    <source>
        <dbReference type="Proteomes" id="UP001151699"/>
    </source>
</evidence>
<keyword evidence="6" id="KW-1185">Reference proteome</keyword>
<dbReference type="AlphaFoldDB" id="A0A9Q0MQ13"/>
<dbReference type="EMBL" id="WJQU01000004">
    <property type="protein sequence ID" value="KAJ6635886.1"/>
    <property type="molecule type" value="Genomic_DNA"/>
</dbReference>
<dbReference type="SMART" id="SM00409">
    <property type="entry name" value="IG"/>
    <property type="match status" value="2"/>
</dbReference>
<evidence type="ECO:0000259" key="3">
    <source>
        <dbReference type="PROSITE" id="PS50405"/>
    </source>
</evidence>
<keyword evidence="1" id="KW-0812">Transmembrane</keyword>
<dbReference type="SMART" id="SM00408">
    <property type="entry name" value="IGc2"/>
    <property type="match status" value="2"/>
</dbReference>
<dbReference type="FunFam" id="1.20.1050.10:FF:000007">
    <property type="entry name" value="Glutathione S-transferase 1-1"/>
    <property type="match status" value="1"/>
</dbReference>
<dbReference type="SFLD" id="SFLDS00019">
    <property type="entry name" value="Glutathione_Transferase_(cytos"/>
    <property type="match status" value="1"/>
</dbReference>
<dbReference type="PROSITE" id="PS50405">
    <property type="entry name" value="GST_CTER"/>
    <property type="match status" value="1"/>
</dbReference>
<dbReference type="InterPro" id="IPR003598">
    <property type="entry name" value="Ig_sub2"/>
</dbReference>
<dbReference type="PROSITE" id="PS50404">
    <property type="entry name" value="GST_NTER"/>
    <property type="match status" value="1"/>
</dbReference>
<dbReference type="InterPro" id="IPR013783">
    <property type="entry name" value="Ig-like_fold"/>
</dbReference>
<accession>A0A9Q0MQ13</accession>
<dbReference type="InterPro" id="IPR007110">
    <property type="entry name" value="Ig-like_dom"/>
</dbReference>
<feature type="domain" description="Ig-like" evidence="4">
    <location>
        <begin position="355"/>
        <end position="453"/>
    </location>
</feature>
<dbReference type="InterPro" id="IPR036179">
    <property type="entry name" value="Ig-like_dom_sf"/>
</dbReference>
<feature type="domain" description="GST N-terminal" evidence="2">
    <location>
        <begin position="13"/>
        <end position="94"/>
    </location>
</feature>
<feature type="domain" description="Ig-like" evidence="4">
    <location>
        <begin position="249"/>
        <end position="345"/>
    </location>
</feature>
<dbReference type="InterPro" id="IPR036282">
    <property type="entry name" value="Glutathione-S-Trfase_C_sf"/>
</dbReference>
<keyword evidence="1" id="KW-0472">Membrane</keyword>
<dbReference type="InterPro" id="IPR013106">
    <property type="entry name" value="Ig_V-set"/>
</dbReference>
<name>A0A9Q0MQ13_9DIPT</name>
<keyword evidence="1" id="KW-1133">Transmembrane helix</keyword>
<dbReference type="PANTHER" id="PTHR23279">
    <property type="entry name" value="DEFECTIVE PROBOSCIS EXTENSION RESPONSE DPR -RELATED"/>
    <property type="match status" value="1"/>
</dbReference>
<dbReference type="Pfam" id="PF07686">
    <property type="entry name" value="V-set"/>
    <property type="match status" value="1"/>
</dbReference>
<dbReference type="GO" id="GO:0050808">
    <property type="term" value="P:synapse organization"/>
    <property type="evidence" value="ECO:0007669"/>
    <property type="project" value="TreeGrafter"/>
</dbReference>
<dbReference type="InterPro" id="IPR004045">
    <property type="entry name" value="Glutathione_S-Trfase_N"/>
</dbReference>
<dbReference type="InterPro" id="IPR036249">
    <property type="entry name" value="Thioredoxin-like_sf"/>
</dbReference>
<dbReference type="InterPro" id="IPR010987">
    <property type="entry name" value="Glutathione-S-Trfase_C-like"/>
</dbReference>
<dbReference type="InterPro" id="IPR037448">
    <property type="entry name" value="Zig-8"/>
</dbReference>
<dbReference type="SUPFAM" id="SSF52833">
    <property type="entry name" value="Thioredoxin-like"/>
    <property type="match status" value="1"/>
</dbReference>
<feature type="domain" description="GST C-terminal" evidence="3">
    <location>
        <begin position="100"/>
        <end position="232"/>
    </location>
</feature>
<dbReference type="Gene3D" id="1.20.1050.10">
    <property type="match status" value="1"/>
</dbReference>
<dbReference type="Pfam" id="PF00043">
    <property type="entry name" value="GST_C"/>
    <property type="match status" value="1"/>
</dbReference>
<reference evidence="5" key="1">
    <citation type="submission" date="2022-07" db="EMBL/GenBank/DDBJ databases">
        <authorList>
            <person name="Trinca V."/>
            <person name="Uliana J.V.C."/>
            <person name="Torres T.T."/>
            <person name="Ward R.J."/>
            <person name="Monesi N."/>
        </authorList>
    </citation>
    <scope>NUCLEOTIDE SEQUENCE</scope>
    <source>
        <strain evidence="5">HSMRA1968</strain>
        <tissue evidence="5">Whole embryos</tissue>
    </source>
</reference>
<dbReference type="GO" id="GO:0032589">
    <property type="term" value="C:neuron projection membrane"/>
    <property type="evidence" value="ECO:0007669"/>
    <property type="project" value="TreeGrafter"/>
</dbReference>
<dbReference type="OrthoDB" id="6354602at2759"/>
<dbReference type="PANTHER" id="PTHR23279:SF12">
    <property type="entry name" value="DEFECTIVE PROBOSCIS EXTENSION RESPONSE 14, ISOFORM A-RELATED"/>
    <property type="match status" value="1"/>
</dbReference>